<protein>
    <submittedName>
        <fullName evidence="1">Uncharacterized protein</fullName>
    </submittedName>
</protein>
<name>A0A2P2Q0G3_RHIMU</name>
<accession>A0A2P2Q0G3</accession>
<dbReference type="EMBL" id="GGEC01079973">
    <property type="protein sequence ID" value="MBX60457.1"/>
    <property type="molecule type" value="Transcribed_RNA"/>
</dbReference>
<sequence length="20" mass="2475">MIELRSFICYCTRNFTSVKY</sequence>
<organism evidence="1">
    <name type="scientific">Rhizophora mucronata</name>
    <name type="common">Asiatic mangrove</name>
    <dbReference type="NCBI Taxonomy" id="61149"/>
    <lineage>
        <taxon>Eukaryota</taxon>
        <taxon>Viridiplantae</taxon>
        <taxon>Streptophyta</taxon>
        <taxon>Embryophyta</taxon>
        <taxon>Tracheophyta</taxon>
        <taxon>Spermatophyta</taxon>
        <taxon>Magnoliopsida</taxon>
        <taxon>eudicotyledons</taxon>
        <taxon>Gunneridae</taxon>
        <taxon>Pentapetalae</taxon>
        <taxon>rosids</taxon>
        <taxon>fabids</taxon>
        <taxon>Malpighiales</taxon>
        <taxon>Rhizophoraceae</taxon>
        <taxon>Rhizophora</taxon>
    </lineage>
</organism>
<dbReference type="AlphaFoldDB" id="A0A2P2Q0G3"/>
<reference evidence="1" key="1">
    <citation type="submission" date="2018-02" db="EMBL/GenBank/DDBJ databases">
        <title>Rhizophora mucronata_Transcriptome.</title>
        <authorList>
            <person name="Meera S.P."/>
            <person name="Sreeshan A."/>
            <person name="Augustine A."/>
        </authorList>
    </citation>
    <scope>NUCLEOTIDE SEQUENCE</scope>
    <source>
        <tissue evidence="1">Leaf</tissue>
    </source>
</reference>
<evidence type="ECO:0000313" key="1">
    <source>
        <dbReference type="EMBL" id="MBX60457.1"/>
    </source>
</evidence>
<proteinExistence type="predicted"/>